<keyword evidence="2" id="KW-0489">Methyltransferase</keyword>
<evidence type="ECO:0000313" key="3">
    <source>
        <dbReference type="Proteomes" id="UP000503482"/>
    </source>
</evidence>
<dbReference type="InterPro" id="IPR015985">
    <property type="entry name" value="TehB-like_dom"/>
</dbReference>
<dbReference type="RefSeq" id="WP_128360302.1">
    <property type="nucleotide sequence ID" value="NZ_CP053840.1"/>
</dbReference>
<evidence type="ECO:0000259" key="1">
    <source>
        <dbReference type="Pfam" id="PF03848"/>
    </source>
</evidence>
<dbReference type="Gene3D" id="3.40.50.150">
    <property type="entry name" value="Vaccinia Virus protein VP39"/>
    <property type="match status" value="1"/>
</dbReference>
<dbReference type="PANTHER" id="PTHR43861">
    <property type="entry name" value="TRANS-ACONITATE 2-METHYLTRANSFERASE-RELATED"/>
    <property type="match status" value="1"/>
</dbReference>
<dbReference type="Proteomes" id="UP000503482">
    <property type="component" value="Chromosome"/>
</dbReference>
<dbReference type="Pfam" id="PF03848">
    <property type="entry name" value="TehB"/>
    <property type="match status" value="1"/>
</dbReference>
<evidence type="ECO:0000313" key="2">
    <source>
        <dbReference type="EMBL" id="QKF66513.1"/>
    </source>
</evidence>
<keyword evidence="2" id="KW-0808">Transferase</keyword>
<keyword evidence="3" id="KW-1185">Reference proteome</keyword>
<sequence>MAQNDKLKWDKKYENTPFLLQKREASKKLINLLDKVKGKKALDVACGAGRNSIYLASKGFEVLAIDISQVALNELAKKNFKNITCKLVDLDDYEIPKNSYDLIIMTNFLDRNLIPKLASALKIDGILFIETYMHHMLNEKPASNPDFLLQKDELKTFFDDNFEILDYDEFENEDCELFKMKKQSIEVKRV</sequence>
<dbReference type="AlphaFoldDB" id="A0AAE7B6Z8"/>
<dbReference type="CDD" id="cd02440">
    <property type="entry name" value="AdoMet_MTases"/>
    <property type="match status" value="1"/>
</dbReference>
<dbReference type="InterPro" id="IPR029063">
    <property type="entry name" value="SAM-dependent_MTases_sf"/>
</dbReference>
<dbReference type="KEGG" id="avp:AVENP_0955"/>
<organism evidence="2 3">
    <name type="scientific">Arcobacter venerupis</name>
    <dbReference type="NCBI Taxonomy" id="1054033"/>
    <lineage>
        <taxon>Bacteria</taxon>
        <taxon>Pseudomonadati</taxon>
        <taxon>Campylobacterota</taxon>
        <taxon>Epsilonproteobacteria</taxon>
        <taxon>Campylobacterales</taxon>
        <taxon>Arcobacteraceae</taxon>
        <taxon>Arcobacter</taxon>
    </lineage>
</organism>
<accession>A0AAE7B6Z8</accession>
<dbReference type="GO" id="GO:0008168">
    <property type="term" value="F:methyltransferase activity"/>
    <property type="evidence" value="ECO:0007669"/>
    <property type="project" value="UniProtKB-KW"/>
</dbReference>
<reference evidence="2 3" key="1">
    <citation type="submission" date="2020-05" db="EMBL/GenBank/DDBJ databases">
        <title>Complete genome sequencing of Campylobacter and Arcobacter type strains.</title>
        <authorList>
            <person name="Miller W.G."/>
            <person name="Yee E."/>
        </authorList>
    </citation>
    <scope>NUCLEOTIDE SEQUENCE [LARGE SCALE GENOMIC DNA]</scope>
    <source>
        <strain evidence="2 3">LMG 26156</strain>
    </source>
</reference>
<dbReference type="GO" id="GO:0032259">
    <property type="term" value="P:methylation"/>
    <property type="evidence" value="ECO:0007669"/>
    <property type="project" value="UniProtKB-KW"/>
</dbReference>
<feature type="domain" description="Tellurite resistance methyltransferase TehB-like" evidence="1">
    <location>
        <begin position="9"/>
        <end position="180"/>
    </location>
</feature>
<gene>
    <name evidence="2" type="ORF">AVENP_0955</name>
</gene>
<protein>
    <submittedName>
        <fullName evidence="2">Methyltransferase</fullName>
    </submittedName>
</protein>
<name>A0AAE7B6Z8_9BACT</name>
<dbReference type="SUPFAM" id="SSF53335">
    <property type="entry name" value="S-adenosyl-L-methionine-dependent methyltransferases"/>
    <property type="match status" value="1"/>
</dbReference>
<dbReference type="EMBL" id="CP053840">
    <property type="protein sequence ID" value="QKF66513.1"/>
    <property type="molecule type" value="Genomic_DNA"/>
</dbReference>
<proteinExistence type="predicted"/>